<comment type="caution">
    <text evidence="1">The sequence shown here is derived from an EMBL/GenBank/DDBJ whole genome shotgun (WGS) entry which is preliminary data.</text>
</comment>
<dbReference type="EMBL" id="WOWP01000051">
    <property type="protein sequence ID" value="MUV04550.1"/>
    <property type="molecule type" value="Genomic_DNA"/>
</dbReference>
<dbReference type="RefSeq" id="WP_157483784.1">
    <property type="nucleotide sequence ID" value="NZ_WOWP01000051.1"/>
</dbReference>
<dbReference type="AlphaFoldDB" id="A0A6N8HFU3"/>
<gene>
    <name evidence="1" type="ORF">GN157_12600</name>
</gene>
<proteinExistence type="predicted"/>
<accession>A0A6N8HFU3</accession>
<evidence type="ECO:0000313" key="2">
    <source>
        <dbReference type="Proteomes" id="UP000433945"/>
    </source>
</evidence>
<dbReference type="Proteomes" id="UP000433945">
    <property type="component" value="Unassembled WGS sequence"/>
</dbReference>
<name>A0A6N8HFU3_9FLAO</name>
<dbReference type="OrthoDB" id="1270494at2"/>
<sequence length="213" mass="25463">MTTTIKYTNSDGVLVSLEQAERLKFYNKETYNNGLLKKIEKFAPQKRNSDEIILTRVDYYLDRGEVFEDIIDQYVSVIRRFVIFYNKQINSNGEVYYECLNYFNGNIESKERFVFNNESLCIASCKLDLNTNEVYKQMKYFYGDTNIYPRENYNIPSLVVYYENNDVDYIYDTNGYDYKLSDFFTSPISTVFIWNDYPYYHNFLPMLPEDISA</sequence>
<evidence type="ECO:0000313" key="1">
    <source>
        <dbReference type="EMBL" id="MUV04550.1"/>
    </source>
</evidence>
<protein>
    <submittedName>
        <fullName evidence="1">Uncharacterized protein</fullName>
    </submittedName>
</protein>
<organism evidence="1 2">
    <name type="scientific">Flavobacterium rakeshii</name>
    <dbReference type="NCBI Taxonomy" id="1038845"/>
    <lineage>
        <taxon>Bacteria</taxon>
        <taxon>Pseudomonadati</taxon>
        <taxon>Bacteroidota</taxon>
        <taxon>Flavobacteriia</taxon>
        <taxon>Flavobacteriales</taxon>
        <taxon>Flavobacteriaceae</taxon>
        <taxon>Flavobacterium</taxon>
    </lineage>
</organism>
<keyword evidence="2" id="KW-1185">Reference proteome</keyword>
<reference evidence="1 2" key="1">
    <citation type="submission" date="2019-12" db="EMBL/GenBank/DDBJ databases">
        <authorList>
            <person name="Sun J.-Q."/>
        </authorList>
    </citation>
    <scope>NUCLEOTIDE SEQUENCE [LARGE SCALE GENOMIC DNA]</scope>
    <source>
        <strain evidence="1 2">JCM 17928</strain>
    </source>
</reference>